<keyword evidence="16" id="KW-1185">Reference proteome</keyword>
<dbReference type="GO" id="GO:0036464">
    <property type="term" value="C:cytoplasmic ribonucleoprotein granule"/>
    <property type="evidence" value="ECO:0007669"/>
    <property type="project" value="UniProtKB-SubCell"/>
</dbReference>
<evidence type="ECO:0000256" key="3">
    <source>
        <dbReference type="ARBA" id="ARBA00012552"/>
    </source>
</evidence>
<dbReference type="InterPro" id="IPR027417">
    <property type="entry name" value="P-loop_NTPase"/>
</dbReference>
<proteinExistence type="inferred from homology"/>
<keyword evidence="8" id="KW-0067">ATP-binding</keyword>
<dbReference type="AlphaFoldDB" id="A0A9P6CA54"/>
<feature type="domain" description="DNA2/NAM7 helicase-like C-terminal" evidence="13">
    <location>
        <begin position="678"/>
        <end position="886"/>
    </location>
</feature>
<comment type="catalytic activity">
    <reaction evidence="11">
        <text>ATP + H2O = ADP + phosphate + H(+)</text>
        <dbReference type="Rhea" id="RHEA:13065"/>
        <dbReference type="ChEBI" id="CHEBI:15377"/>
        <dbReference type="ChEBI" id="CHEBI:15378"/>
        <dbReference type="ChEBI" id="CHEBI:30616"/>
        <dbReference type="ChEBI" id="CHEBI:43474"/>
        <dbReference type="ChEBI" id="CHEBI:456216"/>
        <dbReference type="EC" id="3.6.4.13"/>
    </reaction>
</comment>
<keyword evidence="5" id="KW-0547">Nucleotide-binding</keyword>
<protein>
    <recommendedName>
        <fullName evidence="3">RNA helicase</fullName>
        <ecNumber evidence="3">3.6.4.13</ecNumber>
    </recommendedName>
</protein>
<dbReference type="OrthoDB" id="6513042at2759"/>
<dbReference type="Pfam" id="PF21634">
    <property type="entry name" value="MOV-10_beta-barrel"/>
    <property type="match status" value="1"/>
</dbReference>
<dbReference type="InterPro" id="IPR026122">
    <property type="entry name" value="MOV-10/SDE3_DEXXQ/H-box"/>
</dbReference>
<dbReference type="CDD" id="cd18038">
    <property type="entry name" value="DEXXQc_Helz-like"/>
    <property type="match status" value="1"/>
</dbReference>
<dbReference type="Proteomes" id="UP000807353">
    <property type="component" value="Unassembled WGS sequence"/>
</dbReference>
<evidence type="ECO:0000256" key="8">
    <source>
        <dbReference type="ARBA" id="ARBA00022840"/>
    </source>
</evidence>
<comment type="caution">
    <text evidence="15">The sequence shown here is derived from an EMBL/GenBank/DDBJ whole genome shotgun (WGS) entry which is preliminary data.</text>
</comment>
<dbReference type="EC" id="3.6.4.13" evidence="3"/>
<dbReference type="GO" id="GO:0032574">
    <property type="term" value="F:5'-3' RNA helicase activity"/>
    <property type="evidence" value="ECO:0007669"/>
    <property type="project" value="InterPro"/>
</dbReference>
<evidence type="ECO:0000259" key="13">
    <source>
        <dbReference type="Pfam" id="PF13087"/>
    </source>
</evidence>
<dbReference type="GO" id="GO:0016787">
    <property type="term" value="F:hydrolase activity"/>
    <property type="evidence" value="ECO:0007669"/>
    <property type="project" value="UniProtKB-KW"/>
</dbReference>
<organism evidence="15 16">
    <name type="scientific">Collybia nuda</name>
    <dbReference type="NCBI Taxonomy" id="64659"/>
    <lineage>
        <taxon>Eukaryota</taxon>
        <taxon>Fungi</taxon>
        <taxon>Dikarya</taxon>
        <taxon>Basidiomycota</taxon>
        <taxon>Agaricomycotina</taxon>
        <taxon>Agaricomycetes</taxon>
        <taxon>Agaricomycetidae</taxon>
        <taxon>Agaricales</taxon>
        <taxon>Tricholomatineae</taxon>
        <taxon>Clitocybaceae</taxon>
        <taxon>Collybia</taxon>
    </lineage>
</organism>
<evidence type="ECO:0000256" key="7">
    <source>
        <dbReference type="ARBA" id="ARBA00022806"/>
    </source>
</evidence>
<dbReference type="Pfam" id="PF13086">
    <property type="entry name" value="AAA_11"/>
    <property type="match status" value="2"/>
</dbReference>
<dbReference type="InterPro" id="IPR049080">
    <property type="entry name" value="MOV-10-like_beta-barrel"/>
</dbReference>
<feature type="domain" description="DNA2/NAM7 helicase helicase" evidence="12">
    <location>
        <begin position="488"/>
        <end position="554"/>
    </location>
</feature>
<evidence type="ECO:0000256" key="4">
    <source>
        <dbReference type="ARBA" id="ARBA00022490"/>
    </source>
</evidence>
<evidence type="ECO:0000256" key="10">
    <source>
        <dbReference type="ARBA" id="ARBA00023158"/>
    </source>
</evidence>
<dbReference type="CDD" id="cd18808">
    <property type="entry name" value="SF1_C_Upf1"/>
    <property type="match status" value="1"/>
</dbReference>
<keyword evidence="9" id="KW-0694">RNA-binding</keyword>
<accession>A0A9P6CA54</accession>
<evidence type="ECO:0000259" key="14">
    <source>
        <dbReference type="Pfam" id="PF21634"/>
    </source>
</evidence>
<evidence type="ECO:0000313" key="16">
    <source>
        <dbReference type="Proteomes" id="UP000807353"/>
    </source>
</evidence>
<comment type="similarity">
    <text evidence="2">Belongs to the DNA2/NAM7 helicase family. SDE3 subfamily.</text>
</comment>
<dbReference type="Gene3D" id="3.40.50.300">
    <property type="entry name" value="P-loop containing nucleotide triphosphate hydrolases"/>
    <property type="match status" value="2"/>
</dbReference>
<dbReference type="FunFam" id="3.40.50.300:FF:000608">
    <property type="entry name" value="Mov10 RISC complex RNA helicase"/>
    <property type="match status" value="1"/>
</dbReference>
<evidence type="ECO:0000256" key="1">
    <source>
        <dbReference type="ARBA" id="ARBA00004331"/>
    </source>
</evidence>
<dbReference type="SUPFAM" id="SSF52540">
    <property type="entry name" value="P-loop containing nucleoside triphosphate hydrolases"/>
    <property type="match status" value="1"/>
</dbReference>
<evidence type="ECO:0000256" key="9">
    <source>
        <dbReference type="ARBA" id="ARBA00022884"/>
    </source>
</evidence>
<name>A0A9P6CA54_9AGAR</name>
<dbReference type="PANTHER" id="PTHR45418">
    <property type="entry name" value="CANCER/TESTIS ANTIGEN 55"/>
    <property type="match status" value="1"/>
</dbReference>
<keyword evidence="6 15" id="KW-0378">Hydrolase</keyword>
<keyword evidence="4" id="KW-0963">Cytoplasm</keyword>
<evidence type="ECO:0000256" key="5">
    <source>
        <dbReference type="ARBA" id="ARBA00022741"/>
    </source>
</evidence>
<dbReference type="GO" id="GO:0003723">
    <property type="term" value="F:RNA binding"/>
    <property type="evidence" value="ECO:0007669"/>
    <property type="project" value="UniProtKB-KW"/>
</dbReference>
<sequence length="976" mass="110273">MTLNPNYCSAVISPGGCLQGGTCRKRHDIRQCLCGVVVLKNNFRSHQRGKQHKARLDEMINYQESRQGTAHGAVPEPRETFECCSQCNKQVPASQINNHIGKHDKERRLKETEAALARAELDKGGITVSHTGGIDFGVVEAEGVEHTQEVTVRGTDPLKHPEVRFLSCRMRSSTRGDTHGKEFSISFMGGSRWIKCHTNRKLIVVFCPSYAGRYEDTVELHFYHQQDKHSFVITRHVCATVGSREDHEHLRPTGPYVRKRQPAPFQFNGPFNNSLRPSVWAPSTWVVRLPQFLPSKSLIDAVYGHRGKKTIATAKAFLPRTFNETTYGATFQVLLHLEEEKLRQDLEAYAITGAKVKPNYPRYDLQVKGLDEGRPSVLVGDFILVSSATQPEALHDPKRTWIQGCVHEVHADYVSLRFGEDFNTYKGSIFDVRFVLNRLPHRRMHYALSNQFKPTRFLFPGPNNILPASSATRIESISLYNRKIRDEQLRTVVTIVNQLPGSVPFIVFGPPGTGKTVTIVEAIRQLLDRDPNTRILACAPSNSAADLIAQGMLALGNAKLFRLNSLWRKVKDLPLTLHPFSKINGNKIFSMPTREELEKFRVVVSTCIAGGVPQGLGLKPGHFTHIFIDEAGQAQEPEVMVPIKTISGPSTNVILAGDNQQLGPVIHSALAGSLGLRKSYLDRLMRLNIYNLDNYSGITIVKLLKNFRSHSEILQVSNLEFYNSELKACGDPMLTRMFENLDILPKKSFPIVFHGIVGRDEQGKESPSFFNIDEATLVKKYCMSLIENHKPKILPEHIGVITPYYAQRCKILDLFYKNSKLKGIKVGSVEEFQGQERRIIILSTVRSTVDYLRADIQKSLGFVTNPRRFNVAVTRAQSLLIVIGNPTILSLDPLWRRFLNFIRNKGGWTGTKITWDPEEPVSSDRMLFYDEELRERAEREMEETLKRLNALIMKDTIDLSDSDSDHDETPIFRDGE</sequence>
<comment type="subcellular location">
    <subcellularLocation>
        <location evidence="1">Cytoplasm</location>
        <location evidence="1">Cytoplasmic ribonucleoprotein granule</location>
    </subcellularLocation>
</comment>
<dbReference type="GO" id="GO:0031047">
    <property type="term" value="P:regulatory ncRNA-mediated gene silencing"/>
    <property type="evidence" value="ECO:0007669"/>
    <property type="project" value="UniProtKB-KW"/>
</dbReference>
<evidence type="ECO:0000256" key="6">
    <source>
        <dbReference type="ARBA" id="ARBA00022801"/>
    </source>
</evidence>
<evidence type="ECO:0000313" key="15">
    <source>
        <dbReference type="EMBL" id="KAF9457927.1"/>
    </source>
</evidence>
<dbReference type="InterPro" id="IPR041677">
    <property type="entry name" value="DNA2/NAM7_AAA_11"/>
</dbReference>
<evidence type="ECO:0000256" key="2">
    <source>
        <dbReference type="ARBA" id="ARBA00005601"/>
    </source>
</evidence>
<dbReference type="EMBL" id="MU150354">
    <property type="protein sequence ID" value="KAF9457927.1"/>
    <property type="molecule type" value="Genomic_DNA"/>
</dbReference>
<feature type="domain" description="Helicase MOV-10-like beta-barrel" evidence="14">
    <location>
        <begin position="360"/>
        <end position="434"/>
    </location>
</feature>
<keyword evidence="10" id="KW-0943">RNA-mediated gene silencing</keyword>
<feature type="domain" description="DNA2/NAM7 helicase helicase" evidence="12">
    <location>
        <begin position="593"/>
        <end position="668"/>
    </location>
</feature>
<dbReference type="InterPro" id="IPR047187">
    <property type="entry name" value="SF1_C_Upf1"/>
</dbReference>
<evidence type="ECO:0000259" key="12">
    <source>
        <dbReference type="Pfam" id="PF13086"/>
    </source>
</evidence>
<dbReference type="PANTHER" id="PTHR45418:SF1">
    <property type="entry name" value="CANCER_TESTIS ANTIGEN 55"/>
    <property type="match status" value="1"/>
</dbReference>
<reference evidence="15" key="1">
    <citation type="submission" date="2020-11" db="EMBL/GenBank/DDBJ databases">
        <authorList>
            <consortium name="DOE Joint Genome Institute"/>
            <person name="Ahrendt S."/>
            <person name="Riley R."/>
            <person name="Andreopoulos W."/>
            <person name="Labutti K."/>
            <person name="Pangilinan J."/>
            <person name="Ruiz-Duenas F.J."/>
            <person name="Barrasa J.M."/>
            <person name="Sanchez-Garcia M."/>
            <person name="Camarero S."/>
            <person name="Miyauchi S."/>
            <person name="Serrano A."/>
            <person name="Linde D."/>
            <person name="Babiker R."/>
            <person name="Drula E."/>
            <person name="Ayuso-Fernandez I."/>
            <person name="Pacheco R."/>
            <person name="Padilla G."/>
            <person name="Ferreira P."/>
            <person name="Barriuso J."/>
            <person name="Kellner H."/>
            <person name="Castanera R."/>
            <person name="Alfaro M."/>
            <person name="Ramirez L."/>
            <person name="Pisabarro A.G."/>
            <person name="Kuo A."/>
            <person name="Tritt A."/>
            <person name="Lipzen A."/>
            <person name="He G."/>
            <person name="Yan M."/>
            <person name="Ng V."/>
            <person name="Cullen D."/>
            <person name="Martin F."/>
            <person name="Rosso M.-N."/>
            <person name="Henrissat B."/>
            <person name="Hibbett D."/>
            <person name="Martinez A.T."/>
            <person name="Grigoriev I.V."/>
        </authorList>
    </citation>
    <scope>NUCLEOTIDE SEQUENCE</scope>
    <source>
        <strain evidence="15">CBS 247.69</strain>
    </source>
</reference>
<dbReference type="Pfam" id="PF13087">
    <property type="entry name" value="AAA_12"/>
    <property type="match status" value="1"/>
</dbReference>
<gene>
    <name evidence="15" type="ORF">BDZ94DRAFT_1271954</name>
</gene>
<keyword evidence="7" id="KW-0347">Helicase</keyword>
<dbReference type="GO" id="GO:0005524">
    <property type="term" value="F:ATP binding"/>
    <property type="evidence" value="ECO:0007669"/>
    <property type="project" value="UniProtKB-KW"/>
</dbReference>
<evidence type="ECO:0000256" key="11">
    <source>
        <dbReference type="ARBA" id="ARBA00047984"/>
    </source>
</evidence>
<dbReference type="InterPro" id="IPR041679">
    <property type="entry name" value="DNA2/NAM7-like_C"/>
</dbReference>